<proteinExistence type="predicted"/>
<dbReference type="EMBL" id="JYDJ01002985">
    <property type="protein sequence ID" value="KRX29783.1"/>
    <property type="molecule type" value="Genomic_DNA"/>
</dbReference>
<evidence type="ECO:0000313" key="3">
    <source>
        <dbReference type="Proteomes" id="UP000055048"/>
    </source>
</evidence>
<evidence type="ECO:0000313" key="2">
    <source>
        <dbReference type="EMBL" id="KRX29783.1"/>
    </source>
</evidence>
<accession>A0A0V0STS4</accession>
<reference evidence="2 3" key="1">
    <citation type="submission" date="2015-01" db="EMBL/GenBank/DDBJ databases">
        <title>Evolution of Trichinella species and genotypes.</title>
        <authorList>
            <person name="Korhonen P.K."/>
            <person name="Edoardo P."/>
            <person name="Giuseppe L.R."/>
            <person name="Gasser R.B."/>
        </authorList>
    </citation>
    <scope>NUCLEOTIDE SEQUENCE [LARGE SCALE GENOMIC DNA]</scope>
    <source>
        <strain evidence="2">ISS417</strain>
    </source>
</reference>
<gene>
    <name evidence="2" type="ORF">T05_13289</name>
</gene>
<organism evidence="2 3">
    <name type="scientific">Trichinella murrelli</name>
    <dbReference type="NCBI Taxonomy" id="144512"/>
    <lineage>
        <taxon>Eukaryota</taxon>
        <taxon>Metazoa</taxon>
        <taxon>Ecdysozoa</taxon>
        <taxon>Nematoda</taxon>
        <taxon>Enoplea</taxon>
        <taxon>Dorylaimia</taxon>
        <taxon>Trichinellida</taxon>
        <taxon>Trichinellidae</taxon>
        <taxon>Trichinella</taxon>
    </lineage>
</organism>
<feature type="non-terminal residue" evidence="2">
    <location>
        <position position="1"/>
    </location>
</feature>
<feature type="region of interest" description="Disordered" evidence="1">
    <location>
        <begin position="1"/>
        <end position="34"/>
    </location>
</feature>
<name>A0A0V0STS4_9BILA</name>
<keyword evidence="3" id="KW-1185">Reference proteome</keyword>
<sequence>LSLNQVSAPSPGGYKSEGKQGTEYIEDQTGTRKW</sequence>
<dbReference type="AlphaFoldDB" id="A0A0V0STS4"/>
<evidence type="ECO:0000256" key="1">
    <source>
        <dbReference type="SAM" id="MobiDB-lite"/>
    </source>
</evidence>
<comment type="caution">
    <text evidence="2">The sequence shown here is derived from an EMBL/GenBank/DDBJ whole genome shotgun (WGS) entry which is preliminary data.</text>
</comment>
<protein>
    <submittedName>
        <fullName evidence="2">Uncharacterized protein</fullName>
    </submittedName>
</protein>
<dbReference type="Proteomes" id="UP000055048">
    <property type="component" value="Unassembled WGS sequence"/>
</dbReference>